<dbReference type="KEGG" id="fwa:DCMF_17550"/>
<feature type="signal peptide" evidence="1">
    <location>
        <begin position="1"/>
        <end position="23"/>
    </location>
</feature>
<dbReference type="RefSeq" id="WP_148135626.1">
    <property type="nucleotide sequence ID" value="NZ_CP017634.1"/>
</dbReference>
<feature type="chain" id="PRO_5018088995" evidence="1">
    <location>
        <begin position="24"/>
        <end position="244"/>
    </location>
</feature>
<name>A0A3G1KV97_FORW1</name>
<dbReference type="OrthoDB" id="1809866at2"/>
<dbReference type="EMBL" id="CP017634">
    <property type="protein sequence ID" value="ATW26327.1"/>
    <property type="molecule type" value="Genomic_DNA"/>
</dbReference>
<dbReference type="AlphaFoldDB" id="A0A3G1KV97"/>
<accession>A0A3G1KV97</accession>
<organism evidence="2 3">
    <name type="scientific">Formimonas warabiya</name>
    <dbReference type="NCBI Taxonomy" id="1761012"/>
    <lineage>
        <taxon>Bacteria</taxon>
        <taxon>Bacillati</taxon>
        <taxon>Bacillota</taxon>
        <taxon>Clostridia</taxon>
        <taxon>Eubacteriales</taxon>
        <taxon>Peptococcaceae</taxon>
        <taxon>Candidatus Formimonas</taxon>
    </lineage>
</organism>
<dbReference type="Proteomes" id="UP000323521">
    <property type="component" value="Chromosome"/>
</dbReference>
<proteinExistence type="predicted"/>
<keyword evidence="3" id="KW-1185">Reference proteome</keyword>
<evidence type="ECO:0000256" key="1">
    <source>
        <dbReference type="SAM" id="SignalP"/>
    </source>
</evidence>
<keyword evidence="1" id="KW-0732">Signal</keyword>
<evidence type="ECO:0000313" key="2">
    <source>
        <dbReference type="EMBL" id="ATW26327.1"/>
    </source>
</evidence>
<protein>
    <submittedName>
        <fullName evidence="2">Uncharacterized protein</fullName>
    </submittedName>
</protein>
<reference evidence="2 3" key="1">
    <citation type="submission" date="2016-10" db="EMBL/GenBank/DDBJ databases">
        <title>Complete Genome Sequence of Peptococcaceae strain DCMF.</title>
        <authorList>
            <person name="Edwards R.J."/>
            <person name="Holland S.I."/>
            <person name="Deshpande N.P."/>
            <person name="Wong Y.K."/>
            <person name="Ertan H."/>
            <person name="Manefield M."/>
            <person name="Russell T.L."/>
            <person name="Lee M.J."/>
        </authorList>
    </citation>
    <scope>NUCLEOTIDE SEQUENCE [LARGE SCALE GENOMIC DNA]</scope>
    <source>
        <strain evidence="2 3">DCMF</strain>
    </source>
</reference>
<sequence length="244" mass="26677">MKKITIVFSLICILILCTVAVYAKEAPKDNDVTLINNAEITDVDQLFLRAKNGITDCDVKPFIKNEKAFLRSQGDSKELQTYSTAQVLKETKKQNGSTEKTIAVTTFVIVPLGGGSYNDEKPDSTGAVVAYSTRYWSTITDSVNNTCYLLTRASGGWRIEDAQVSLSSRKVIYNCNGAGADGGPAVTTQHVTKTPTSNTFSYSTGFTKYVCHGFDLGFSVGVSTEVKLTRGTANWYLFFDNFIS</sequence>
<gene>
    <name evidence="2" type="ORF">DCMF_17550</name>
</gene>
<evidence type="ECO:0000313" key="3">
    <source>
        <dbReference type="Proteomes" id="UP000323521"/>
    </source>
</evidence>